<protein>
    <recommendedName>
        <fullName evidence="4">Carboxylic ester hydrolase</fullName>
        <ecNumber evidence="4">3.1.1.-</ecNumber>
    </recommendedName>
</protein>
<comment type="similarity">
    <text evidence="2">Belongs to the 'GDXG' lipolytic enzyme family.</text>
</comment>
<dbReference type="PANTHER" id="PTHR45570">
    <property type="entry name" value="CARBOXYLIC ESTER HYDROLASE"/>
    <property type="match status" value="1"/>
</dbReference>
<gene>
    <name evidence="9" type="primary">LOC101847775</name>
</gene>
<dbReference type="PROSITE" id="PS00122">
    <property type="entry name" value="CARBOXYLESTERASE_B_1"/>
    <property type="match status" value="1"/>
</dbReference>
<keyword evidence="6" id="KW-1133">Transmembrane helix</keyword>
<evidence type="ECO:0000256" key="3">
    <source>
        <dbReference type="ARBA" id="ARBA00022801"/>
    </source>
</evidence>
<proteinExistence type="inferred from homology"/>
<dbReference type="EC" id="3.1.1.-" evidence="4"/>
<sequence>MAKEVLQLPTMAEQSNVIVKRRKRNRCCCYLFMVSSMLVLVLLLIILPPALNSQNFEDFEWFSSSSKNNDVKSGNSGTSNDTKNTDGNNAEATFDPSVVVTPKGSYRAQMLQHVRVFRGIPFAKPPLGDLRWRPPEPVEPRPPSDVYNATYSRSGCPQFCNLHPFCPEKTAEDCLFLEIYTPTPTQAVKGPSSLRPVMVYIHGGSFLTISITAKEFNASIMVHRSDVIVVMLEYRLGVLGFLYTGGGEEDSPGNLGILDQRRAIEWIKENIAYFGGDPNRITLSGQSAGAQSVLIHLLTAETKGYYKHAIIESPPAFLTYKTTKEARDVMAVGLAKELNCLTKFKDVDMACLRRTKVEKIVKAQEKFKEIGETIYDRAEPWAPVIDGIVVHYQPFEALERYSKEDRSIPTIYGVTSEEGMLFVRLYIKSRVLPIVYPIELSVIFKQKDDIKNLAKFYPNKDKTDARESYADILSDFIFRCPRRLVMNQIFDGGWNDQWAYMWEKPADFNLLGSLAACSHRACHGVEIMFVFQTFAYFNMNITAEKIRLSNYIIDYYANFIKYGNPNGLSSGKGAVEEKGENASSLLFWPRLKDSGGTFRQLHFRSHGGINLSDTAQDKRCDMWDKRGYSLISER</sequence>
<dbReference type="Gene3D" id="3.40.50.1820">
    <property type="entry name" value="alpha/beta hydrolase"/>
    <property type="match status" value="1"/>
</dbReference>
<reference evidence="9" key="1">
    <citation type="submission" date="2025-08" db="UniProtKB">
        <authorList>
            <consortium name="RefSeq"/>
        </authorList>
    </citation>
    <scope>IDENTIFICATION</scope>
</reference>
<evidence type="ECO:0000256" key="6">
    <source>
        <dbReference type="SAM" id="Phobius"/>
    </source>
</evidence>
<feature type="region of interest" description="Disordered" evidence="5">
    <location>
        <begin position="66"/>
        <end position="94"/>
    </location>
</feature>
<keyword evidence="3 4" id="KW-0378">Hydrolase</keyword>
<evidence type="ECO:0000256" key="5">
    <source>
        <dbReference type="SAM" id="MobiDB-lite"/>
    </source>
</evidence>
<name>A0ABM1ACC9_APLCA</name>
<keyword evidence="6" id="KW-0812">Transmembrane</keyword>
<dbReference type="Pfam" id="PF00135">
    <property type="entry name" value="COesterase"/>
    <property type="match status" value="1"/>
</dbReference>
<feature type="compositionally biased region" description="Polar residues" evidence="5">
    <location>
        <begin position="66"/>
        <end position="91"/>
    </location>
</feature>
<dbReference type="Proteomes" id="UP000694888">
    <property type="component" value="Unplaced"/>
</dbReference>
<dbReference type="InterPro" id="IPR002168">
    <property type="entry name" value="Lipase_GDXG_HIS_AS"/>
</dbReference>
<dbReference type="GeneID" id="101847775"/>
<dbReference type="InterPro" id="IPR002018">
    <property type="entry name" value="CarbesteraseB"/>
</dbReference>
<dbReference type="PANTHER" id="PTHR45570:SF2">
    <property type="entry name" value="ACETYLCHOLINESTERASE 1-LIKE"/>
    <property type="match status" value="1"/>
</dbReference>
<keyword evidence="8" id="KW-1185">Reference proteome</keyword>
<dbReference type="PROSITE" id="PS01173">
    <property type="entry name" value="LIPASE_GDXG_HIS"/>
    <property type="match status" value="1"/>
</dbReference>
<comment type="similarity">
    <text evidence="1 4">Belongs to the type-B carboxylesterase/lipase family.</text>
</comment>
<feature type="domain" description="Carboxylesterase type B" evidence="7">
    <location>
        <begin position="109"/>
        <end position="623"/>
    </location>
</feature>
<accession>A0ABM1ACC9</accession>
<evidence type="ECO:0000259" key="7">
    <source>
        <dbReference type="Pfam" id="PF00135"/>
    </source>
</evidence>
<evidence type="ECO:0000313" key="9">
    <source>
        <dbReference type="RefSeq" id="XP_012945011.1"/>
    </source>
</evidence>
<evidence type="ECO:0000256" key="1">
    <source>
        <dbReference type="ARBA" id="ARBA00005964"/>
    </source>
</evidence>
<evidence type="ECO:0000256" key="4">
    <source>
        <dbReference type="RuleBase" id="RU361235"/>
    </source>
</evidence>
<dbReference type="SUPFAM" id="SSF53474">
    <property type="entry name" value="alpha/beta-Hydrolases"/>
    <property type="match status" value="1"/>
</dbReference>
<keyword evidence="6" id="KW-0472">Membrane</keyword>
<feature type="transmembrane region" description="Helical" evidence="6">
    <location>
        <begin position="28"/>
        <end position="47"/>
    </location>
</feature>
<evidence type="ECO:0000256" key="2">
    <source>
        <dbReference type="ARBA" id="ARBA00010515"/>
    </source>
</evidence>
<dbReference type="InterPro" id="IPR019826">
    <property type="entry name" value="Carboxylesterase_B_AS"/>
</dbReference>
<organism evidence="8 9">
    <name type="scientific">Aplysia californica</name>
    <name type="common">California sea hare</name>
    <dbReference type="NCBI Taxonomy" id="6500"/>
    <lineage>
        <taxon>Eukaryota</taxon>
        <taxon>Metazoa</taxon>
        <taxon>Spiralia</taxon>
        <taxon>Lophotrochozoa</taxon>
        <taxon>Mollusca</taxon>
        <taxon>Gastropoda</taxon>
        <taxon>Heterobranchia</taxon>
        <taxon>Euthyneura</taxon>
        <taxon>Tectipleura</taxon>
        <taxon>Aplysiida</taxon>
        <taxon>Aplysioidea</taxon>
        <taxon>Aplysiidae</taxon>
        <taxon>Aplysia</taxon>
    </lineage>
</organism>
<dbReference type="InterPro" id="IPR029058">
    <property type="entry name" value="AB_hydrolase_fold"/>
</dbReference>
<evidence type="ECO:0000313" key="8">
    <source>
        <dbReference type="Proteomes" id="UP000694888"/>
    </source>
</evidence>
<dbReference type="RefSeq" id="XP_012945011.1">
    <property type="nucleotide sequence ID" value="XM_013089557.2"/>
</dbReference>